<dbReference type="GO" id="GO:0022857">
    <property type="term" value="F:transmembrane transporter activity"/>
    <property type="evidence" value="ECO:0007669"/>
    <property type="project" value="TreeGrafter"/>
</dbReference>
<dbReference type="Gene3D" id="3.40.50.300">
    <property type="entry name" value="P-loop containing nucleotide triphosphate hydrolases"/>
    <property type="match status" value="1"/>
</dbReference>
<feature type="domain" description="ABC transporter" evidence="5">
    <location>
        <begin position="2"/>
        <end position="219"/>
    </location>
</feature>
<dbReference type="Pfam" id="PF00005">
    <property type="entry name" value="ABC_tran"/>
    <property type="match status" value="1"/>
</dbReference>
<evidence type="ECO:0000313" key="7">
    <source>
        <dbReference type="Proteomes" id="UP000034403"/>
    </source>
</evidence>
<dbReference type="InterPro" id="IPR003593">
    <property type="entry name" value="AAA+_ATPase"/>
</dbReference>
<evidence type="ECO:0000256" key="3">
    <source>
        <dbReference type="ARBA" id="ARBA00022741"/>
    </source>
</evidence>
<dbReference type="FunFam" id="3.40.50.300:FF:000056">
    <property type="entry name" value="Cell division ATP-binding protein FtsE"/>
    <property type="match status" value="1"/>
</dbReference>
<dbReference type="InterPro" id="IPR015854">
    <property type="entry name" value="ABC_transpr_LolD-like"/>
</dbReference>
<dbReference type="PROSITE" id="PS50893">
    <property type="entry name" value="ABC_TRANSPORTER_2"/>
    <property type="match status" value="1"/>
</dbReference>
<dbReference type="PROSITE" id="PS00211">
    <property type="entry name" value="ABC_TRANSPORTER_1"/>
    <property type="match status" value="1"/>
</dbReference>
<dbReference type="InterPro" id="IPR017871">
    <property type="entry name" value="ABC_transporter-like_CS"/>
</dbReference>
<keyword evidence="3" id="KW-0547">Nucleotide-binding</keyword>
<accession>A0A0G1U5A8</accession>
<name>A0A0G1U5A8_9BACT</name>
<dbReference type="EMBL" id="LCPC01000014">
    <property type="protein sequence ID" value="KKU89262.1"/>
    <property type="molecule type" value="Genomic_DNA"/>
</dbReference>
<keyword evidence="2" id="KW-0813">Transport</keyword>
<comment type="caution">
    <text evidence="6">The sequence shown here is derived from an EMBL/GenBank/DDBJ whole genome shotgun (WGS) entry which is preliminary data.</text>
</comment>
<evidence type="ECO:0000256" key="4">
    <source>
        <dbReference type="ARBA" id="ARBA00022840"/>
    </source>
</evidence>
<dbReference type="GO" id="GO:0051301">
    <property type="term" value="P:cell division"/>
    <property type="evidence" value="ECO:0007669"/>
    <property type="project" value="UniProtKB-KW"/>
</dbReference>
<dbReference type="SMART" id="SM00382">
    <property type="entry name" value="AAA"/>
    <property type="match status" value="1"/>
</dbReference>
<dbReference type="GO" id="GO:0016887">
    <property type="term" value="F:ATP hydrolysis activity"/>
    <property type="evidence" value="ECO:0007669"/>
    <property type="project" value="InterPro"/>
</dbReference>
<dbReference type="InterPro" id="IPR003439">
    <property type="entry name" value="ABC_transporter-like_ATP-bd"/>
</dbReference>
<dbReference type="InterPro" id="IPR027417">
    <property type="entry name" value="P-loop_NTPase"/>
</dbReference>
<comment type="similarity">
    <text evidence="1">Belongs to the ABC transporter superfamily.</text>
</comment>
<dbReference type="CDD" id="cd03255">
    <property type="entry name" value="ABC_MJ0796_LolCDE_FtsE"/>
    <property type="match status" value="1"/>
</dbReference>
<dbReference type="AlphaFoldDB" id="A0A0G1U5A8"/>
<keyword evidence="6" id="KW-0132">Cell division</keyword>
<sequence length="219" mass="23802">MITAQHLSKKFGGISALDDVSTTIESGEFVFLTGPSGSGKTTLMRLIMRELKPDAGKLILTGPAKIHEYRRTIGMVFQDFKLLADRNVWENVALPLEIAGIKPADVETAVKKALELVDLTARADLFPAQLSGGELQRVAIARAVVTRPKLILADEPTGNLDPKTARSILKLLSTIHSQLQTTVIMATHNAGLVDHSDKRVISLQAGRIVKDTPKGKYEE</sequence>
<evidence type="ECO:0000256" key="1">
    <source>
        <dbReference type="ARBA" id="ARBA00005417"/>
    </source>
</evidence>
<evidence type="ECO:0000256" key="2">
    <source>
        <dbReference type="ARBA" id="ARBA00022448"/>
    </source>
</evidence>
<dbReference type="SUPFAM" id="SSF52540">
    <property type="entry name" value="P-loop containing nucleoside triphosphate hydrolases"/>
    <property type="match status" value="1"/>
</dbReference>
<keyword evidence="6" id="KW-0131">Cell cycle</keyword>
<dbReference type="GO" id="GO:0005886">
    <property type="term" value="C:plasma membrane"/>
    <property type="evidence" value="ECO:0007669"/>
    <property type="project" value="UniProtKB-ARBA"/>
</dbReference>
<keyword evidence="4 6" id="KW-0067">ATP-binding</keyword>
<gene>
    <name evidence="6" type="ORF">UY20_C0014G0005</name>
</gene>
<evidence type="ECO:0000313" key="6">
    <source>
        <dbReference type="EMBL" id="KKU89262.1"/>
    </source>
</evidence>
<dbReference type="InterPro" id="IPR017911">
    <property type="entry name" value="MacB-like_ATP-bd"/>
</dbReference>
<dbReference type="PANTHER" id="PTHR24220">
    <property type="entry name" value="IMPORT ATP-BINDING PROTEIN"/>
    <property type="match status" value="1"/>
</dbReference>
<dbReference type="PANTHER" id="PTHR24220:SF470">
    <property type="entry name" value="CELL DIVISION ATP-BINDING PROTEIN FTSE"/>
    <property type="match status" value="1"/>
</dbReference>
<dbReference type="PATRIC" id="fig|1619022.3.peg.293"/>
<dbReference type="Proteomes" id="UP000034403">
    <property type="component" value="Unassembled WGS sequence"/>
</dbReference>
<organism evidence="6 7">
    <name type="scientific">Candidatus Yanofskybacteria bacterium GW2011_GWA1_48_10</name>
    <dbReference type="NCBI Taxonomy" id="1619022"/>
    <lineage>
        <taxon>Bacteria</taxon>
        <taxon>Candidatus Yanofskyibacteriota</taxon>
    </lineage>
</organism>
<dbReference type="GO" id="GO:0005524">
    <property type="term" value="F:ATP binding"/>
    <property type="evidence" value="ECO:0007669"/>
    <property type="project" value="UniProtKB-KW"/>
</dbReference>
<protein>
    <submittedName>
        <fullName evidence="6">Cell division ATP-binding protein FtsE</fullName>
    </submittedName>
</protein>
<evidence type="ECO:0000259" key="5">
    <source>
        <dbReference type="PROSITE" id="PS50893"/>
    </source>
</evidence>
<reference evidence="6 7" key="1">
    <citation type="journal article" date="2015" name="Nature">
        <title>rRNA introns, odd ribosomes, and small enigmatic genomes across a large radiation of phyla.</title>
        <authorList>
            <person name="Brown C.T."/>
            <person name="Hug L.A."/>
            <person name="Thomas B.C."/>
            <person name="Sharon I."/>
            <person name="Castelle C.J."/>
            <person name="Singh A."/>
            <person name="Wilkins M.J."/>
            <person name="Williams K.H."/>
            <person name="Banfield J.F."/>
        </authorList>
    </citation>
    <scope>NUCLEOTIDE SEQUENCE [LARGE SCALE GENOMIC DNA]</scope>
</reference>
<proteinExistence type="inferred from homology"/>